<accession>A0A165J9V1</accession>
<reference evidence="2 3" key="1">
    <citation type="journal article" date="2016" name="Mol. Biol. Evol.">
        <title>Comparative Genomics of Early-Diverging Mushroom-Forming Fungi Provides Insights into the Origins of Lignocellulose Decay Capabilities.</title>
        <authorList>
            <person name="Nagy L.G."/>
            <person name="Riley R."/>
            <person name="Tritt A."/>
            <person name="Adam C."/>
            <person name="Daum C."/>
            <person name="Floudas D."/>
            <person name="Sun H."/>
            <person name="Yadav J.S."/>
            <person name="Pangilinan J."/>
            <person name="Larsson K.H."/>
            <person name="Matsuura K."/>
            <person name="Barry K."/>
            <person name="Labutti K."/>
            <person name="Kuo R."/>
            <person name="Ohm R.A."/>
            <person name="Bhattacharya S.S."/>
            <person name="Shirouzu T."/>
            <person name="Yoshinaga Y."/>
            <person name="Martin F.M."/>
            <person name="Grigoriev I.V."/>
            <person name="Hibbett D.S."/>
        </authorList>
    </citation>
    <scope>NUCLEOTIDE SEQUENCE [LARGE SCALE GENOMIC DNA]</scope>
    <source>
        <strain evidence="2 3">HHB12029</strain>
    </source>
</reference>
<organism evidence="2 3">
    <name type="scientific">Exidia glandulosa HHB12029</name>
    <dbReference type="NCBI Taxonomy" id="1314781"/>
    <lineage>
        <taxon>Eukaryota</taxon>
        <taxon>Fungi</taxon>
        <taxon>Dikarya</taxon>
        <taxon>Basidiomycota</taxon>
        <taxon>Agaricomycotina</taxon>
        <taxon>Agaricomycetes</taxon>
        <taxon>Auriculariales</taxon>
        <taxon>Exidiaceae</taxon>
        <taxon>Exidia</taxon>
    </lineage>
</organism>
<feature type="compositionally biased region" description="Polar residues" evidence="1">
    <location>
        <begin position="213"/>
        <end position="224"/>
    </location>
</feature>
<gene>
    <name evidence="2" type="ORF">EXIGLDRAFT_767072</name>
</gene>
<keyword evidence="3" id="KW-1185">Reference proteome</keyword>
<dbReference type="Proteomes" id="UP000077266">
    <property type="component" value="Unassembled WGS sequence"/>
</dbReference>
<protein>
    <submittedName>
        <fullName evidence="2">Uncharacterized protein</fullName>
    </submittedName>
</protein>
<dbReference type="EMBL" id="KV425971">
    <property type="protein sequence ID" value="KZV94542.1"/>
    <property type="molecule type" value="Genomic_DNA"/>
</dbReference>
<dbReference type="OrthoDB" id="10493604at2759"/>
<evidence type="ECO:0000313" key="2">
    <source>
        <dbReference type="EMBL" id="KZV94542.1"/>
    </source>
</evidence>
<feature type="region of interest" description="Disordered" evidence="1">
    <location>
        <begin position="203"/>
        <end position="255"/>
    </location>
</feature>
<dbReference type="InParanoid" id="A0A165J9V1"/>
<dbReference type="AlphaFoldDB" id="A0A165J9V1"/>
<name>A0A165J9V1_EXIGL</name>
<sequence length="322" mass="35446">MSRLALVPIYSLPQPCARTHVHSTLHPEDPRFVALRIVQRDATADGVTLLYDPEKERLVPFTGIYIQNKNLAFAERSPSSYDAVLQQFGEDAWGMGRGLPRLHCNCAVDGKIVREASFVRWSQDFFDKKWYAECHAASVFEGGHFTRRGCGMKVPLLFYVNPGPGHMNTVMLPPADAFRIVQGHPALHPAATRVRGRSLSLSELGLAGPRPGTPSSTSGASHAHTNAPGNPSAPSSSSTPSSSGSRKRSLSASLDGEEDLLAEEAIRKRRRVINLLHDAMDEKIGLTAVEREELSTLTETEFCKVCRRAFLPAEFRKHVKTH</sequence>
<feature type="compositionally biased region" description="Low complexity" evidence="1">
    <location>
        <begin position="225"/>
        <end position="254"/>
    </location>
</feature>
<evidence type="ECO:0000256" key="1">
    <source>
        <dbReference type="SAM" id="MobiDB-lite"/>
    </source>
</evidence>
<evidence type="ECO:0000313" key="3">
    <source>
        <dbReference type="Proteomes" id="UP000077266"/>
    </source>
</evidence>
<proteinExistence type="predicted"/>